<evidence type="ECO:0000313" key="3">
    <source>
        <dbReference type="EMBL" id="PQJ31170.1"/>
    </source>
</evidence>
<dbReference type="InterPro" id="IPR036388">
    <property type="entry name" value="WH-like_DNA-bd_sf"/>
</dbReference>
<dbReference type="EMBL" id="MTPW01000001">
    <property type="protein sequence ID" value="PQJ31170.1"/>
    <property type="molecule type" value="Genomic_DNA"/>
</dbReference>
<dbReference type="Gene3D" id="1.10.10.10">
    <property type="entry name" value="Winged helix-like DNA-binding domain superfamily/Winged helix DNA-binding domain"/>
    <property type="match status" value="1"/>
</dbReference>
<dbReference type="PANTHER" id="PTHR42942">
    <property type="entry name" value="6-O-METHYLGUANINE DNA METHYLTRANSFERASE"/>
    <property type="match status" value="1"/>
</dbReference>
<dbReference type="InterPro" id="IPR036217">
    <property type="entry name" value="MethylDNA_cys_MeTrfase_DNAb"/>
</dbReference>
<dbReference type="NCBIfam" id="TIGR00589">
    <property type="entry name" value="ogt"/>
    <property type="match status" value="1"/>
</dbReference>
<dbReference type="Pfam" id="PF01035">
    <property type="entry name" value="DNA_binding_1"/>
    <property type="match status" value="1"/>
</dbReference>
<dbReference type="RefSeq" id="WP_105070316.1">
    <property type="nucleotide sequence ID" value="NZ_MTPW01000001.1"/>
</dbReference>
<accession>A0A2S7U983</accession>
<evidence type="ECO:0000259" key="2">
    <source>
        <dbReference type="Pfam" id="PF01035"/>
    </source>
</evidence>
<feature type="domain" description="Methylated-DNA-[protein]-cysteine S-methyltransferase DNA binding" evidence="2">
    <location>
        <begin position="6"/>
        <end position="88"/>
    </location>
</feature>
<dbReference type="InterPro" id="IPR052520">
    <property type="entry name" value="ATL_DNA_repair"/>
</dbReference>
<comment type="caution">
    <text evidence="3">The sequence shown here is derived from an EMBL/GenBank/DDBJ whole genome shotgun (WGS) entry which is preliminary data.</text>
</comment>
<keyword evidence="3" id="KW-0489">Methyltransferase</keyword>
<sequence length="114" mass="13032">MKSSSDFYKRVFIVVKQIPHGRVTSYGAIARYIGAPRSSRTVGYAMNASHNMPDIPSQRVVNRNGLLTGKHHFQGTHLMQQLLESEGIEVIEDQVQNFQEIYWDPNLELPVFKD</sequence>
<dbReference type="OrthoDB" id="9132167at2"/>
<organism evidence="3 4">
    <name type="scientific">Nonlabens arenilitoris</name>
    <dbReference type="NCBI Taxonomy" id="1217969"/>
    <lineage>
        <taxon>Bacteria</taxon>
        <taxon>Pseudomonadati</taxon>
        <taxon>Bacteroidota</taxon>
        <taxon>Flavobacteriia</taxon>
        <taxon>Flavobacteriales</taxon>
        <taxon>Flavobacteriaceae</taxon>
        <taxon>Nonlabens</taxon>
    </lineage>
</organism>
<dbReference type="GO" id="GO:0008168">
    <property type="term" value="F:methyltransferase activity"/>
    <property type="evidence" value="ECO:0007669"/>
    <property type="project" value="UniProtKB-KW"/>
</dbReference>
<dbReference type="GO" id="GO:0032259">
    <property type="term" value="P:methylation"/>
    <property type="evidence" value="ECO:0007669"/>
    <property type="project" value="UniProtKB-KW"/>
</dbReference>
<dbReference type="PANTHER" id="PTHR42942:SF1">
    <property type="entry name" value="ALKYLTRANSFERASE-LIKE PROTEIN 1"/>
    <property type="match status" value="1"/>
</dbReference>
<reference evidence="3 4" key="1">
    <citation type="submission" date="2017-01" db="EMBL/GenBank/DDBJ databases">
        <title>Trade-off between light-utilization and light-protection in marine flavobacteria.</title>
        <authorList>
            <person name="Kumagai Y."/>
            <person name="Yoshizawa S."/>
            <person name="Kogure K."/>
            <person name="Iwasaki W."/>
        </authorList>
    </citation>
    <scope>NUCLEOTIDE SEQUENCE [LARGE SCALE GENOMIC DNA]</scope>
    <source>
        <strain evidence="3 4">KCTC 32109</strain>
    </source>
</reference>
<dbReference type="GO" id="GO:0006281">
    <property type="term" value="P:DNA repair"/>
    <property type="evidence" value="ECO:0007669"/>
    <property type="project" value="InterPro"/>
</dbReference>
<keyword evidence="1" id="KW-0227">DNA damage</keyword>
<protein>
    <submittedName>
        <fullName evidence="3">Cysteine methyltransferase</fullName>
    </submittedName>
</protein>
<dbReference type="SUPFAM" id="SSF46767">
    <property type="entry name" value="Methylated DNA-protein cysteine methyltransferase, C-terminal domain"/>
    <property type="match status" value="1"/>
</dbReference>
<proteinExistence type="predicted"/>
<evidence type="ECO:0000256" key="1">
    <source>
        <dbReference type="ARBA" id="ARBA00022763"/>
    </source>
</evidence>
<evidence type="ECO:0000313" key="4">
    <source>
        <dbReference type="Proteomes" id="UP000239747"/>
    </source>
</evidence>
<name>A0A2S7U983_9FLAO</name>
<dbReference type="Proteomes" id="UP000239747">
    <property type="component" value="Unassembled WGS sequence"/>
</dbReference>
<keyword evidence="3" id="KW-0808">Transferase</keyword>
<gene>
    <name evidence="3" type="ORF">BST92_04185</name>
</gene>
<dbReference type="InterPro" id="IPR014048">
    <property type="entry name" value="MethylDNA_cys_MeTrfase_DNA-bd"/>
</dbReference>
<dbReference type="AlphaFoldDB" id="A0A2S7U983"/>
<dbReference type="CDD" id="cd06445">
    <property type="entry name" value="ATase"/>
    <property type="match status" value="1"/>
</dbReference>
<keyword evidence="4" id="KW-1185">Reference proteome</keyword>